<organism evidence="2 3">
    <name type="scientific">Cloacibacterium rupense</name>
    <dbReference type="NCBI Taxonomy" id="517423"/>
    <lineage>
        <taxon>Bacteria</taxon>
        <taxon>Pseudomonadati</taxon>
        <taxon>Bacteroidota</taxon>
        <taxon>Flavobacteriia</taxon>
        <taxon>Flavobacteriales</taxon>
        <taxon>Weeksellaceae</taxon>
    </lineage>
</organism>
<keyword evidence="1" id="KW-1133">Transmembrane helix</keyword>
<dbReference type="Proteomes" id="UP000620064">
    <property type="component" value="Unassembled WGS sequence"/>
</dbReference>
<name>A0ABQ2NH83_9FLAO</name>
<reference evidence="3" key="1">
    <citation type="journal article" date="2019" name="Int. J. Syst. Evol. Microbiol.">
        <title>The Global Catalogue of Microorganisms (GCM) 10K type strain sequencing project: providing services to taxonomists for standard genome sequencing and annotation.</title>
        <authorList>
            <consortium name="The Broad Institute Genomics Platform"/>
            <consortium name="The Broad Institute Genome Sequencing Center for Infectious Disease"/>
            <person name="Wu L."/>
            <person name="Ma J."/>
        </authorList>
    </citation>
    <scope>NUCLEOTIDE SEQUENCE [LARGE SCALE GENOMIC DNA]</scope>
    <source>
        <strain evidence="3">CGMCC 1.7656</strain>
    </source>
</reference>
<protein>
    <recommendedName>
        <fullName evidence="4">Lipoprotein</fullName>
    </recommendedName>
</protein>
<gene>
    <name evidence="2" type="ORF">GCM10010992_11090</name>
</gene>
<evidence type="ECO:0000256" key="1">
    <source>
        <dbReference type="SAM" id="Phobius"/>
    </source>
</evidence>
<dbReference type="RefSeq" id="WP_188617085.1">
    <property type="nucleotide sequence ID" value="NZ_BMLV01000002.1"/>
</dbReference>
<keyword evidence="1" id="KW-0812">Transmembrane</keyword>
<feature type="transmembrane region" description="Helical" evidence="1">
    <location>
        <begin position="88"/>
        <end position="108"/>
    </location>
</feature>
<accession>A0ABQ2NH83</accession>
<evidence type="ECO:0000313" key="3">
    <source>
        <dbReference type="Proteomes" id="UP000620064"/>
    </source>
</evidence>
<evidence type="ECO:0008006" key="4">
    <source>
        <dbReference type="Google" id="ProtNLM"/>
    </source>
</evidence>
<sequence>MKNLLICLSLSVIFLNSCTTRVVSANKPYSDTKLSYGKTYTFFSNNGTKITLNVERIDETTIYGKDIIGKDITIQKSEISKINKSNTLATVGLVVLAIAAALTIPAYVKNEPIGGR</sequence>
<dbReference type="EMBL" id="BMLV01000002">
    <property type="protein sequence ID" value="GGP03288.1"/>
    <property type="molecule type" value="Genomic_DNA"/>
</dbReference>
<keyword evidence="3" id="KW-1185">Reference proteome</keyword>
<evidence type="ECO:0000313" key="2">
    <source>
        <dbReference type="EMBL" id="GGP03288.1"/>
    </source>
</evidence>
<proteinExistence type="predicted"/>
<keyword evidence="1" id="KW-0472">Membrane</keyword>
<comment type="caution">
    <text evidence="2">The sequence shown here is derived from an EMBL/GenBank/DDBJ whole genome shotgun (WGS) entry which is preliminary data.</text>
</comment>